<dbReference type="Pfam" id="PF01869">
    <property type="entry name" value="BcrAD_BadFG"/>
    <property type="match status" value="1"/>
</dbReference>
<feature type="domain" description="ATPase BadF/BadG/BcrA/BcrD type" evidence="1">
    <location>
        <begin position="13"/>
        <end position="274"/>
    </location>
</feature>
<proteinExistence type="predicted"/>
<dbReference type="SUPFAM" id="SSF53067">
    <property type="entry name" value="Actin-like ATPase domain"/>
    <property type="match status" value="2"/>
</dbReference>
<dbReference type="InterPro" id="IPR043129">
    <property type="entry name" value="ATPase_NBD"/>
</dbReference>
<dbReference type="InterPro" id="IPR052519">
    <property type="entry name" value="Euk-type_GlcNAc_Kinase"/>
</dbReference>
<evidence type="ECO:0000259" key="1">
    <source>
        <dbReference type="Pfam" id="PF01869"/>
    </source>
</evidence>
<dbReference type="EMBL" id="BNAO01000002">
    <property type="protein sequence ID" value="GHG62815.1"/>
    <property type="molecule type" value="Genomic_DNA"/>
</dbReference>
<keyword evidence="3" id="KW-1185">Reference proteome</keyword>
<evidence type="ECO:0000313" key="2">
    <source>
        <dbReference type="EMBL" id="GHG62815.1"/>
    </source>
</evidence>
<evidence type="ECO:0000313" key="3">
    <source>
        <dbReference type="Proteomes" id="UP000659697"/>
    </source>
</evidence>
<reference evidence="3" key="1">
    <citation type="journal article" date="2019" name="Int. J. Syst. Evol. Microbiol.">
        <title>The Global Catalogue of Microorganisms (GCM) 10K type strain sequencing project: providing services to taxonomists for standard genome sequencing and annotation.</title>
        <authorList>
            <consortium name="The Broad Institute Genomics Platform"/>
            <consortium name="The Broad Institute Genome Sequencing Center for Infectious Disease"/>
            <person name="Wu L."/>
            <person name="Ma J."/>
        </authorList>
    </citation>
    <scope>NUCLEOTIDE SEQUENCE [LARGE SCALE GENOMIC DNA]</scope>
    <source>
        <strain evidence="3">CGMCC 1.7003</strain>
    </source>
</reference>
<dbReference type="PANTHER" id="PTHR43190">
    <property type="entry name" value="N-ACETYL-D-GLUCOSAMINE KINASE"/>
    <property type="match status" value="1"/>
</dbReference>
<dbReference type="InterPro" id="IPR002731">
    <property type="entry name" value="ATPase_BadF"/>
</dbReference>
<gene>
    <name evidence="2" type="primary">nagK</name>
    <name evidence="2" type="ORF">GCM10010919_08020</name>
</gene>
<organism evidence="2 3">
    <name type="scientific">Alishewanella longhuensis</name>
    <dbReference type="NCBI Taxonomy" id="1091037"/>
    <lineage>
        <taxon>Bacteria</taxon>
        <taxon>Pseudomonadati</taxon>
        <taxon>Pseudomonadota</taxon>
        <taxon>Gammaproteobacteria</taxon>
        <taxon>Alteromonadales</taxon>
        <taxon>Alteromonadaceae</taxon>
        <taxon>Alishewanella</taxon>
    </lineage>
</organism>
<comment type="caution">
    <text evidence="2">The sequence shown here is derived from an EMBL/GenBank/DDBJ whole genome shotgun (WGS) entry which is preliminary data.</text>
</comment>
<dbReference type="PANTHER" id="PTHR43190:SF3">
    <property type="entry name" value="N-ACETYL-D-GLUCOSAMINE KINASE"/>
    <property type="match status" value="1"/>
</dbReference>
<protein>
    <submittedName>
        <fullName evidence="2">ATPase</fullName>
    </submittedName>
</protein>
<sequence length="310" mass="32501">MTNKTPAYPPYYLGIDGGGSKCKVVLTDAAFTVLAEGLGGPANPLRGMDVATQSILDATYQALAKASLPASAISEVIVGAGLAGVNIPEYHQRFSQWQHPFAQLHLTSDLHVACMGAHQGRDGAVIICGTGSCGLASVNSQVLEVGGHGFPYGDSGSGAWFGLQLLQRVLRSKDGLLAPTLMTDLLQQLLGLRDSLAIASHFMHATATEYARLAPLVFAAAEQQDAQAQQIIVEGAEHINAIAERLLALSPPAITLIGGLAPKLVPYLDGNIQKLLVPAIESPELGAIWFARSAATQNINHADTLITEVL</sequence>
<accession>A0ABQ3KUU5</accession>
<dbReference type="Proteomes" id="UP000659697">
    <property type="component" value="Unassembled WGS sequence"/>
</dbReference>
<dbReference type="CDD" id="cd24082">
    <property type="entry name" value="ASKHA_NBD_GspK-like"/>
    <property type="match status" value="1"/>
</dbReference>
<dbReference type="NCBIfam" id="NF046058">
    <property type="entry name" value="NagK_SO3507"/>
    <property type="match status" value="1"/>
</dbReference>
<dbReference type="RefSeq" id="WP_189430500.1">
    <property type="nucleotide sequence ID" value="NZ_BNAO01000002.1"/>
</dbReference>
<name>A0ABQ3KUU5_9ALTE</name>
<dbReference type="Gene3D" id="3.30.420.40">
    <property type="match status" value="2"/>
</dbReference>